<feature type="chain" id="PRO_5001531955" description="Secreted protein" evidence="1">
    <location>
        <begin position="22"/>
        <end position="78"/>
    </location>
</feature>
<organism evidence="2 3">
    <name type="scientific">Albugo candida</name>
    <dbReference type="NCBI Taxonomy" id="65357"/>
    <lineage>
        <taxon>Eukaryota</taxon>
        <taxon>Sar</taxon>
        <taxon>Stramenopiles</taxon>
        <taxon>Oomycota</taxon>
        <taxon>Peronosporomycetes</taxon>
        <taxon>Albuginales</taxon>
        <taxon>Albuginaceae</taxon>
        <taxon>Albugo</taxon>
    </lineage>
</organism>
<gene>
    <name evidence="2" type="ORF">BN9_004110</name>
</gene>
<dbReference type="AlphaFoldDB" id="A0A024FZ85"/>
<evidence type="ECO:0000256" key="1">
    <source>
        <dbReference type="SAM" id="SignalP"/>
    </source>
</evidence>
<dbReference type="EMBL" id="CAIX01000002">
    <property type="protein sequence ID" value="CCI39628.1"/>
    <property type="molecule type" value="Genomic_DNA"/>
</dbReference>
<dbReference type="Proteomes" id="UP000053237">
    <property type="component" value="Unassembled WGS sequence"/>
</dbReference>
<evidence type="ECO:0008006" key="4">
    <source>
        <dbReference type="Google" id="ProtNLM"/>
    </source>
</evidence>
<accession>A0A024FZ85</accession>
<evidence type="ECO:0000313" key="2">
    <source>
        <dbReference type="EMBL" id="CCI39628.1"/>
    </source>
</evidence>
<name>A0A024FZ85_9STRA</name>
<sequence length="78" mass="8764">MTILSVVGSLVIHFPTQQAAACDCPDKSVFCEYLVVICDLYASFTQIASAVCSIHKWRQRSFVNGYDSINRMCIRQTI</sequence>
<evidence type="ECO:0000313" key="3">
    <source>
        <dbReference type="Proteomes" id="UP000053237"/>
    </source>
</evidence>
<proteinExistence type="predicted"/>
<feature type="signal peptide" evidence="1">
    <location>
        <begin position="1"/>
        <end position="21"/>
    </location>
</feature>
<reference evidence="2 3" key="1">
    <citation type="submission" date="2012-05" db="EMBL/GenBank/DDBJ databases">
        <title>Recombination and specialization in a pathogen metapopulation.</title>
        <authorList>
            <person name="Gardiner A."/>
            <person name="Kemen E."/>
            <person name="Schultz-Larsen T."/>
            <person name="MacLean D."/>
            <person name="Van Oosterhout C."/>
            <person name="Jones J.D.G."/>
        </authorList>
    </citation>
    <scope>NUCLEOTIDE SEQUENCE [LARGE SCALE GENOMIC DNA]</scope>
    <source>
        <strain evidence="2 3">Ac Nc2</strain>
    </source>
</reference>
<comment type="caution">
    <text evidence="2">The sequence shown here is derived from an EMBL/GenBank/DDBJ whole genome shotgun (WGS) entry which is preliminary data.</text>
</comment>
<dbReference type="InParanoid" id="A0A024FZ85"/>
<protein>
    <recommendedName>
        <fullName evidence="4">Secreted protein</fullName>
    </recommendedName>
</protein>
<keyword evidence="3" id="KW-1185">Reference proteome</keyword>
<keyword evidence="1" id="KW-0732">Signal</keyword>